<dbReference type="Proteomes" id="UP001055460">
    <property type="component" value="Chromosome"/>
</dbReference>
<feature type="domain" description="N-acetyltransferase" evidence="3">
    <location>
        <begin position="10"/>
        <end position="169"/>
    </location>
</feature>
<dbReference type="EMBL" id="CP098807">
    <property type="protein sequence ID" value="USJ23408.1"/>
    <property type="molecule type" value="Genomic_DNA"/>
</dbReference>
<dbReference type="PANTHER" id="PTHR43877:SF2">
    <property type="entry name" value="AMINOALKYLPHOSPHONATE N-ACETYLTRANSFERASE-RELATED"/>
    <property type="match status" value="1"/>
</dbReference>
<dbReference type="AlphaFoldDB" id="A0A9Q9D994"/>
<proteinExistence type="predicted"/>
<dbReference type="SUPFAM" id="SSF55729">
    <property type="entry name" value="Acyl-CoA N-acyltransferases (Nat)"/>
    <property type="match status" value="1"/>
</dbReference>
<organism evidence="4 5">
    <name type="scientific">Ensifer adhaerens</name>
    <name type="common">Sinorhizobium morelense</name>
    <dbReference type="NCBI Taxonomy" id="106592"/>
    <lineage>
        <taxon>Bacteria</taxon>
        <taxon>Pseudomonadati</taxon>
        <taxon>Pseudomonadota</taxon>
        <taxon>Alphaproteobacteria</taxon>
        <taxon>Hyphomicrobiales</taxon>
        <taxon>Rhizobiaceae</taxon>
        <taxon>Sinorhizobium/Ensifer group</taxon>
        <taxon>Ensifer</taxon>
    </lineage>
</organism>
<protein>
    <submittedName>
        <fullName evidence="4">GNAT family N-acetyltransferase</fullName>
        <ecNumber evidence="4">2.3.1.-</ecNumber>
    </submittedName>
</protein>
<dbReference type="Pfam" id="PF00583">
    <property type="entry name" value="Acetyltransf_1"/>
    <property type="match status" value="1"/>
</dbReference>
<accession>A0A9Q9D994</accession>
<dbReference type="InterPro" id="IPR016181">
    <property type="entry name" value="Acyl_CoA_acyltransferase"/>
</dbReference>
<evidence type="ECO:0000256" key="2">
    <source>
        <dbReference type="ARBA" id="ARBA00023315"/>
    </source>
</evidence>
<dbReference type="InterPro" id="IPR000182">
    <property type="entry name" value="GNAT_dom"/>
</dbReference>
<dbReference type="RefSeq" id="WP_090300969.1">
    <property type="nucleotide sequence ID" value="NZ_CP098807.1"/>
</dbReference>
<dbReference type="InterPro" id="IPR050832">
    <property type="entry name" value="Bact_Acetyltransf"/>
</dbReference>
<dbReference type="PROSITE" id="PS51186">
    <property type="entry name" value="GNAT"/>
    <property type="match status" value="1"/>
</dbReference>
<name>A0A9Q9D994_ENSAD</name>
<dbReference type="EC" id="2.3.1.-" evidence="4"/>
<dbReference type="CDD" id="cd04301">
    <property type="entry name" value="NAT_SF"/>
    <property type="match status" value="1"/>
</dbReference>
<reference evidence="4" key="1">
    <citation type="submission" date="2022-06" db="EMBL/GenBank/DDBJ databases">
        <title>Physiological and biochemical characterization and genomic elucidation of a strain of the genus Ensifer adhaerens M8 that combines arsenic oxidation and chromium reduction.</title>
        <authorList>
            <person name="Li X."/>
            <person name="Yu c."/>
        </authorList>
    </citation>
    <scope>NUCLEOTIDE SEQUENCE</scope>
    <source>
        <strain evidence="4">M8</strain>
    </source>
</reference>
<evidence type="ECO:0000313" key="4">
    <source>
        <dbReference type="EMBL" id="USJ23408.1"/>
    </source>
</evidence>
<keyword evidence="2 4" id="KW-0012">Acyltransferase</keyword>
<dbReference type="GO" id="GO:0016747">
    <property type="term" value="F:acyltransferase activity, transferring groups other than amino-acyl groups"/>
    <property type="evidence" value="ECO:0007669"/>
    <property type="project" value="InterPro"/>
</dbReference>
<evidence type="ECO:0000313" key="5">
    <source>
        <dbReference type="Proteomes" id="UP001055460"/>
    </source>
</evidence>
<dbReference type="Gene3D" id="3.40.630.30">
    <property type="match status" value="1"/>
</dbReference>
<dbReference type="PANTHER" id="PTHR43877">
    <property type="entry name" value="AMINOALKYLPHOSPHONATE N-ACETYLTRANSFERASE-RELATED-RELATED"/>
    <property type="match status" value="1"/>
</dbReference>
<sequence>MTDATDPSDINIRAARVVDFEAIAALMSQPGIRSGTLRQPFATPEQTRKWLESLSDDSVVIVAERADRILGMAGLHRSKGRRHHSAALGISVDDTHRGEGIGKSLLTALIDAADNWLGISRIELTVFTDNEPAIALYRKAGFEMEGTHRAYALRNGVLADVFAMARIREPAAPKAA</sequence>
<dbReference type="OrthoDB" id="336415at2"/>
<evidence type="ECO:0000256" key="1">
    <source>
        <dbReference type="ARBA" id="ARBA00022679"/>
    </source>
</evidence>
<keyword evidence="1 4" id="KW-0808">Transferase</keyword>
<evidence type="ECO:0000259" key="3">
    <source>
        <dbReference type="PROSITE" id="PS51186"/>
    </source>
</evidence>
<gene>
    <name evidence="4" type="ORF">NE863_19385</name>
</gene>